<accession>A0A6A6H5R3</accession>
<name>A0A6A6H5R3_VIRVR</name>
<proteinExistence type="inferred from homology"/>
<dbReference type="GO" id="GO:0006457">
    <property type="term" value="P:protein folding"/>
    <property type="evidence" value="ECO:0007669"/>
    <property type="project" value="InterPro"/>
</dbReference>
<dbReference type="GO" id="GO:0005737">
    <property type="term" value="C:cytoplasm"/>
    <property type="evidence" value="ECO:0007669"/>
    <property type="project" value="TreeGrafter"/>
</dbReference>
<dbReference type="EMBL" id="ML991809">
    <property type="protein sequence ID" value="KAF2233158.1"/>
    <property type="molecule type" value="Genomic_DNA"/>
</dbReference>
<reference evidence="3" key="1">
    <citation type="journal article" date="2020" name="Stud. Mycol.">
        <title>101 Dothideomycetes genomes: a test case for predicting lifestyles and emergence of pathogens.</title>
        <authorList>
            <person name="Haridas S."/>
            <person name="Albert R."/>
            <person name="Binder M."/>
            <person name="Bloem J."/>
            <person name="Labutti K."/>
            <person name="Salamov A."/>
            <person name="Andreopoulos B."/>
            <person name="Baker S."/>
            <person name="Barry K."/>
            <person name="Bills G."/>
            <person name="Bluhm B."/>
            <person name="Cannon C."/>
            <person name="Castanera R."/>
            <person name="Culley D."/>
            <person name="Daum C."/>
            <person name="Ezra D."/>
            <person name="Gonzalez J."/>
            <person name="Henrissat B."/>
            <person name="Kuo A."/>
            <person name="Liang C."/>
            <person name="Lipzen A."/>
            <person name="Lutzoni F."/>
            <person name="Magnuson J."/>
            <person name="Mondo S."/>
            <person name="Nolan M."/>
            <person name="Ohm R."/>
            <person name="Pangilinan J."/>
            <person name="Park H.-J."/>
            <person name="Ramirez L."/>
            <person name="Alfaro M."/>
            <person name="Sun H."/>
            <person name="Tritt A."/>
            <person name="Yoshinaga Y."/>
            <person name="Zwiers L.-H."/>
            <person name="Turgeon B."/>
            <person name="Goodwin S."/>
            <person name="Spatafora J."/>
            <person name="Crous P."/>
            <person name="Grigoriev I."/>
        </authorList>
    </citation>
    <scope>NUCLEOTIDE SEQUENCE</scope>
    <source>
        <strain evidence="3">Tuck. ex Michener</strain>
    </source>
</reference>
<evidence type="ECO:0000313" key="4">
    <source>
        <dbReference type="Proteomes" id="UP000800092"/>
    </source>
</evidence>
<dbReference type="SUPFAM" id="SSF46579">
    <property type="entry name" value="Prefoldin"/>
    <property type="match status" value="1"/>
</dbReference>
<dbReference type="OrthoDB" id="10267474at2759"/>
<dbReference type="InterPro" id="IPR009053">
    <property type="entry name" value="Prefoldin"/>
</dbReference>
<keyword evidence="2" id="KW-0175">Coiled coil</keyword>
<evidence type="ECO:0000313" key="3">
    <source>
        <dbReference type="EMBL" id="KAF2233158.1"/>
    </source>
</evidence>
<protein>
    <submittedName>
        <fullName evidence="3">Prefoldin-domain-containing protein</fullName>
    </submittedName>
</protein>
<dbReference type="PANTHER" id="PTHR12674">
    <property type="entry name" value="PREFOLDIN SUBUNIT 5"/>
    <property type="match status" value="1"/>
</dbReference>
<gene>
    <name evidence="3" type="ORF">EV356DRAFT_516622</name>
</gene>
<feature type="coiled-coil region" evidence="2">
    <location>
        <begin position="119"/>
        <end position="146"/>
    </location>
</feature>
<dbReference type="GO" id="GO:1990115">
    <property type="term" value="P:RNA polymerase III assembly"/>
    <property type="evidence" value="ECO:0007669"/>
    <property type="project" value="TreeGrafter"/>
</dbReference>
<dbReference type="Gene3D" id="1.10.287.370">
    <property type="match status" value="1"/>
</dbReference>
<dbReference type="GO" id="GO:1990114">
    <property type="term" value="P:RNA polymerase II core complex assembly"/>
    <property type="evidence" value="ECO:0007669"/>
    <property type="project" value="TreeGrafter"/>
</dbReference>
<dbReference type="CDD" id="cd23157">
    <property type="entry name" value="Prefoldin_5"/>
    <property type="match status" value="1"/>
</dbReference>
<dbReference type="NCBIfam" id="TIGR00293">
    <property type="entry name" value="prefoldin subunit alpha"/>
    <property type="match status" value="1"/>
</dbReference>
<dbReference type="GO" id="GO:0016272">
    <property type="term" value="C:prefoldin complex"/>
    <property type="evidence" value="ECO:0007669"/>
    <property type="project" value="InterPro"/>
</dbReference>
<dbReference type="Pfam" id="PF02996">
    <property type="entry name" value="Prefoldin"/>
    <property type="match status" value="1"/>
</dbReference>
<dbReference type="GO" id="GO:0051082">
    <property type="term" value="F:unfolded protein binding"/>
    <property type="evidence" value="ECO:0007669"/>
    <property type="project" value="InterPro"/>
</dbReference>
<dbReference type="Proteomes" id="UP000800092">
    <property type="component" value="Unassembled WGS sequence"/>
</dbReference>
<evidence type="ECO:0000256" key="1">
    <source>
        <dbReference type="ARBA" id="ARBA00010048"/>
    </source>
</evidence>
<dbReference type="PANTHER" id="PTHR12674:SF2">
    <property type="entry name" value="PREFOLDIN SUBUNIT 5"/>
    <property type="match status" value="1"/>
</dbReference>
<organism evidence="3 4">
    <name type="scientific">Viridothelium virens</name>
    <name type="common">Speckled blister lichen</name>
    <name type="synonym">Trypethelium virens</name>
    <dbReference type="NCBI Taxonomy" id="1048519"/>
    <lineage>
        <taxon>Eukaryota</taxon>
        <taxon>Fungi</taxon>
        <taxon>Dikarya</taxon>
        <taxon>Ascomycota</taxon>
        <taxon>Pezizomycotina</taxon>
        <taxon>Dothideomycetes</taxon>
        <taxon>Dothideomycetes incertae sedis</taxon>
        <taxon>Trypetheliales</taxon>
        <taxon>Trypetheliaceae</taxon>
        <taxon>Viridothelium</taxon>
    </lineage>
</organism>
<dbReference type="InterPro" id="IPR011599">
    <property type="entry name" value="PFD_alpha_archaea"/>
</dbReference>
<keyword evidence="4" id="KW-1185">Reference proteome</keyword>
<evidence type="ECO:0000256" key="2">
    <source>
        <dbReference type="SAM" id="Coils"/>
    </source>
</evidence>
<comment type="similarity">
    <text evidence="1">Belongs to the prefoldin subunit alpha family.</text>
</comment>
<dbReference type="GO" id="GO:1990113">
    <property type="term" value="P:RNA polymerase I assembly"/>
    <property type="evidence" value="ECO:0007669"/>
    <property type="project" value="TreeGrafter"/>
</dbReference>
<dbReference type="InterPro" id="IPR004127">
    <property type="entry name" value="Prefoldin_subunit_alpha"/>
</dbReference>
<sequence length="173" mass="18842">MTATTSPQGQSVDLSTLSTPQLSQVKKQLDDELTHLTTSYQNLRAAQNKFRDCLSNIQRTFPNGPQKLHVTNDTESKAQNLLIPLTPSLYVPATLSSVRSVLVDVGTGFFLEKSPEDATTFYNEKVDDLEKNLKDLEKAVQSKGRSVSMVEDVIRQKVLSGQGGEGSTQAAAA</sequence>
<dbReference type="AlphaFoldDB" id="A0A6A6H5R3"/>